<dbReference type="RefSeq" id="WP_230839844.1">
    <property type="nucleotide sequence ID" value="NZ_CP063845.1"/>
</dbReference>
<evidence type="ECO:0000313" key="1">
    <source>
        <dbReference type="EMBL" id="UFP92848.1"/>
    </source>
</evidence>
<accession>A0ABY3PGQ8</accession>
<name>A0ABY3PGQ8_9CYAN</name>
<dbReference type="EMBL" id="CP063845">
    <property type="protein sequence ID" value="UFP92848.1"/>
    <property type="molecule type" value="Genomic_DNA"/>
</dbReference>
<reference evidence="1 2" key="1">
    <citation type="journal article" date="2021" name="Genome Biol. Evol.">
        <title>Complete Genome Sequencing of a Novel Gloeobacter Species from a Waterfall Cave in Mexico.</title>
        <authorList>
            <person name="Saw J.H."/>
            <person name="Cardona T."/>
            <person name="Montejano G."/>
        </authorList>
    </citation>
    <scope>NUCLEOTIDE SEQUENCE [LARGE SCALE GENOMIC DNA]</scope>
    <source>
        <strain evidence="1">MG652769</strain>
    </source>
</reference>
<proteinExistence type="predicted"/>
<organism evidence="1 2">
    <name type="scientific">Gloeobacter morelensis MG652769</name>
    <dbReference type="NCBI Taxonomy" id="2781736"/>
    <lineage>
        <taxon>Bacteria</taxon>
        <taxon>Bacillati</taxon>
        <taxon>Cyanobacteriota</taxon>
        <taxon>Cyanophyceae</taxon>
        <taxon>Gloeobacterales</taxon>
        <taxon>Gloeobacteraceae</taxon>
        <taxon>Gloeobacter</taxon>
        <taxon>Gloeobacter morelensis</taxon>
    </lineage>
</organism>
<keyword evidence="2" id="KW-1185">Reference proteome</keyword>
<protein>
    <submittedName>
        <fullName evidence="1">Uncharacterized protein</fullName>
    </submittedName>
</protein>
<dbReference type="Proteomes" id="UP001054846">
    <property type="component" value="Chromosome"/>
</dbReference>
<evidence type="ECO:0000313" key="2">
    <source>
        <dbReference type="Proteomes" id="UP001054846"/>
    </source>
</evidence>
<gene>
    <name evidence="1" type="ORF">ISF26_13550</name>
</gene>
<sequence length="47" mass="5566">MKPLESPSFDVQELKQYFFGDIQPVEEFDVDAMRQRFEELLSLDAAR</sequence>